<keyword evidence="6" id="KW-1185">Reference proteome</keyword>
<dbReference type="InterPro" id="IPR003593">
    <property type="entry name" value="AAA+_ATPase"/>
</dbReference>
<dbReference type="AlphaFoldDB" id="A0A1S7FYC2"/>
<accession>A0A1S7FYC2</accession>
<keyword evidence="1" id="KW-0813">Transport</keyword>
<dbReference type="Proteomes" id="UP000223060">
    <property type="component" value="Chromosome"/>
</dbReference>
<proteinExistence type="predicted"/>
<dbReference type="InterPro" id="IPR051782">
    <property type="entry name" value="ABC_Transporter_VariousFunc"/>
</dbReference>
<dbReference type="PANTHER" id="PTHR42939:SF3">
    <property type="entry name" value="ABC TRANSPORTER ATP-BINDING COMPONENT"/>
    <property type="match status" value="1"/>
</dbReference>
<dbReference type="RefSeq" id="WP_118907795.1">
    <property type="nucleotide sequence ID" value="NZ_CP011102.1"/>
</dbReference>
<name>A0A1S7FYC2_9LIST</name>
<dbReference type="InterPro" id="IPR027417">
    <property type="entry name" value="P-loop_NTPase"/>
</dbReference>
<evidence type="ECO:0000256" key="2">
    <source>
        <dbReference type="ARBA" id="ARBA00022741"/>
    </source>
</evidence>
<evidence type="ECO:0000259" key="4">
    <source>
        <dbReference type="PROSITE" id="PS50893"/>
    </source>
</evidence>
<sequence length="290" mass="33424">MLEVKQVSKIYKDFALRNISFQLPKGYIMGLIGVNGAGKSTLLKIIMDLVQKNSGEVFIFGKNTRNSMAEIKQDIGFVFDENHFYDHLTAEQMKQLIAPFYRNWDEVVYQDYMQKFELPSNKKMKNFSKGMKMKYSIAIALSHHAKLIIMDEPTAGLDPIVRRELLNVLQTVVMDEEVSVLFSTHVTADLERVADFITYIHEGHVFFSEEKDRLLEQYVIVKGDAGLLDSESENLFIDVEISALGFQGLARQREEVRFYFGNEVILEKPSLDDIMYYTVQATKKTRRGVM</sequence>
<gene>
    <name evidence="5" type="ORF">UE46_02330</name>
</gene>
<dbReference type="CDD" id="cd03230">
    <property type="entry name" value="ABC_DR_subfamily_A"/>
    <property type="match status" value="1"/>
</dbReference>
<dbReference type="PROSITE" id="PS00211">
    <property type="entry name" value="ABC_TRANSPORTER_1"/>
    <property type="match status" value="1"/>
</dbReference>
<reference evidence="6" key="1">
    <citation type="submission" date="2015-03" db="EMBL/GenBank/DDBJ databases">
        <authorList>
            <person name="Ferrari E."/>
            <person name="Walter M.C."/>
            <person name="Huptas C."/>
            <person name="Scherer S."/>
            <person name="Mueller-Herbst S."/>
        </authorList>
    </citation>
    <scope>NUCLEOTIDE SEQUENCE [LARGE SCALE GENOMIC DNA]</scope>
    <source>
        <strain evidence="6">LWP01</strain>
    </source>
</reference>
<dbReference type="InterPro" id="IPR003439">
    <property type="entry name" value="ABC_transporter-like_ATP-bd"/>
</dbReference>
<evidence type="ECO:0000313" key="6">
    <source>
        <dbReference type="Proteomes" id="UP000223060"/>
    </source>
</evidence>
<dbReference type="PROSITE" id="PS50893">
    <property type="entry name" value="ABC_TRANSPORTER_2"/>
    <property type="match status" value="1"/>
</dbReference>
<keyword evidence="3 5" id="KW-0067">ATP-binding</keyword>
<dbReference type="Gene3D" id="3.40.50.300">
    <property type="entry name" value="P-loop containing nucleotide triphosphate hydrolases"/>
    <property type="match status" value="1"/>
</dbReference>
<dbReference type="SMART" id="SM00382">
    <property type="entry name" value="AAA"/>
    <property type="match status" value="1"/>
</dbReference>
<evidence type="ECO:0000256" key="3">
    <source>
        <dbReference type="ARBA" id="ARBA00022840"/>
    </source>
</evidence>
<dbReference type="Pfam" id="PF00005">
    <property type="entry name" value="ABC_tran"/>
    <property type="match status" value="1"/>
</dbReference>
<dbReference type="KEGG" id="lwi:UE46_02330"/>
<evidence type="ECO:0000313" key="5">
    <source>
        <dbReference type="EMBL" id="AQY52426.1"/>
    </source>
</evidence>
<dbReference type="PANTHER" id="PTHR42939">
    <property type="entry name" value="ABC TRANSPORTER ATP-BINDING PROTEIN ALBC-RELATED"/>
    <property type="match status" value="1"/>
</dbReference>
<organism evidence="5 6">
    <name type="scientific">Listeria weihenstephanensis</name>
    <dbReference type="NCBI Taxonomy" id="1006155"/>
    <lineage>
        <taxon>Bacteria</taxon>
        <taxon>Bacillati</taxon>
        <taxon>Bacillota</taxon>
        <taxon>Bacilli</taxon>
        <taxon>Bacillales</taxon>
        <taxon>Listeriaceae</taxon>
        <taxon>Listeria</taxon>
    </lineage>
</organism>
<protein>
    <submittedName>
        <fullName evidence="5">Sodium ABC transporter ATP-binding protein</fullName>
    </submittedName>
</protein>
<keyword evidence="2" id="KW-0547">Nucleotide-binding</keyword>
<dbReference type="InterPro" id="IPR017871">
    <property type="entry name" value="ABC_transporter-like_CS"/>
</dbReference>
<feature type="domain" description="ABC transporter" evidence="4">
    <location>
        <begin position="2"/>
        <end position="227"/>
    </location>
</feature>
<dbReference type="GO" id="GO:0005524">
    <property type="term" value="F:ATP binding"/>
    <property type="evidence" value="ECO:0007669"/>
    <property type="project" value="UniProtKB-KW"/>
</dbReference>
<dbReference type="GO" id="GO:0016887">
    <property type="term" value="F:ATP hydrolysis activity"/>
    <property type="evidence" value="ECO:0007669"/>
    <property type="project" value="InterPro"/>
</dbReference>
<evidence type="ECO:0000256" key="1">
    <source>
        <dbReference type="ARBA" id="ARBA00022448"/>
    </source>
</evidence>
<dbReference type="EMBL" id="CP011102">
    <property type="protein sequence ID" value="AQY52426.1"/>
    <property type="molecule type" value="Genomic_DNA"/>
</dbReference>
<dbReference type="SUPFAM" id="SSF52540">
    <property type="entry name" value="P-loop containing nucleoside triphosphate hydrolases"/>
    <property type="match status" value="1"/>
</dbReference>